<keyword evidence="2" id="KW-1185">Reference proteome</keyword>
<protein>
    <submittedName>
        <fullName evidence="1">Uncharacterized protein</fullName>
    </submittedName>
</protein>
<sequence>MATKSDEYQHPIQEQLAEIEYCPNDSPSWPEAIGLGFQHYVTNLGITVLIPTMLVYQMGGDNRDKVRVIQTLLFVNGLNTLFQTSFGSRLPVVMGGSFAFLIPTVSIINSSKLQAIYDDRERFLHTMREVQGALIIASSVQIILGFSGLWAIVLKFITPLALAPVIGLVGIGLYGYGFPGVAKCVETGIPELILLIIVSQFLKRLKTRKVPLFERFPVIFSLIIIWAYAHILTIGGAYRHSSPKARIHCSTDRAHLVDAAPWVRIPYPLEWGAPTFNAGHAFAMMASALVAQIESTAAFYGVSRIANATPPPTFIVGRGVGWQGIGILLDGLFGTLTGSAVSVENAGLVGITRVGSRRTVQIAAVFMIFFSIFGKFGGIIASIPQPMFAAVFCVLDGFFAAVGISLLQFTNLNLPRNLFILGFTFFMGISIPQYFLEFQMTTEHGPVHTAASWFNDILNTIFSSHIAVAFIIAILLDNTLRYGATKKDRGMTWWKRYHKWKDCATNEEFYKLPFNLNKYFPPPQI</sequence>
<accession>A0ACC2AR30</accession>
<comment type="caution">
    <text evidence="1">The sequence shown here is derived from an EMBL/GenBank/DDBJ whole genome shotgun (WGS) entry which is preliminary data.</text>
</comment>
<gene>
    <name evidence="1" type="ORF">O6H91_20G063100</name>
</gene>
<reference evidence="2" key="1">
    <citation type="journal article" date="2024" name="Proc. Natl. Acad. Sci. U.S.A.">
        <title>Extraordinary preservation of gene collinearity over three hundred million years revealed in homosporous lycophytes.</title>
        <authorList>
            <person name="Li C."/>
            <person name="Wickell D."/>
            <person name="Kuo L.Y."/>
            <person name="Chen X."/>
            <person name="Nie B."/>
            <person name="Liao X."/>
            <person name="Peng D."/>
            <person name="Ji J."/>
            <person name="Jenkins J."/>
            <person name="Williams M."/>
            <person name="Shu S."/>
            <person name="Plott C."/>
            <person name="Barry K."/>
            <person name="Rajasekar S."/>
            <person name="Grimwood J."/>
            <person name="Han X."/>
            <person name="Sun S."/>
            <person name="Hou Z."/>
            <person name="He W."/>
            <person name="Dai G."/>
            <person name="Sun C."/>
            <person name="Schmutz J."/>
            <person name="Leebens-Mack J.H."/>
            <person name="Li F.W."/>
            <person name="Wang L."/>
        </authorList>
    </citation>
    <scope>NUCLEOTIDE SEQUENCE [LARGE SCALE GENOMIC DNA]</scope>
    <source>
        <strain evidence="2">cv. PW_Plant_1</strain>
    </source>
</reference>
<name>A0ACC2AR30_DIPCM</name>
<evidence type="ECO:0000313" key="2">
    <source>
        <dbReference type="Proteomes" id="UP001162992"/>
    </source>
</evidence>
<organism evidence="1 2">
    <name type="scientific">Diphasiastrum complanatum</name>
    <name type="common">Issler's clubmoss</name>
    <name type="synonym">Lycopodium complanatum</name>
    <dbReference type="NCBI Taxonomy" id="34168"/>
    <lineage>
        <taxon>Eukaryota</taxon>
        <taxon>Viridiplantae</taxon>
        <taxon>Streptophyta</taxon>
        <taxon>Embryophyta</taxon>
        <taxon>Tracheophyta</taxon>
        <taxon>Lycopodiopsida</taxon>
        <taxon>Lycopodiales</taxon>
        <taxon>Lycopodiaceae</taxon>
        <taxon>Lycopodioideae</taxon>
        <taxon>Diphasiastrum</taxon>
    </lineage>
</organism>
<dbReference type="Proteomes" id="UP001162992">
    <property type="component" value="Chromosome 20"/>
</dbReference>
<proteinExistence type="predicted"/>
<evidence type="ECO:0000313" key="1">
    <source>
        <dbReference type="EMBL" id="KAJ7520004.1"/>
    </source>
</evidence>
<dbReference type="EMBL" id="CM055111">
    <property type="protein sequence ID" value="KAJ7520004.1"/>
    <property type="molecule type" value="Genomic_DNA"/>
</dbReference>